<dbReference type="AlphaFoldDB" id="A0A183EUA9"/>
<reference evidence="3" key="1">
    <citation type="submission" date="2016-06" db="UniProtKB">
        <authorList>
            <consortium name="WormBaseParasite"/>
        </authorList>
    </citation>
    <scope>IDENTIFICATION</scope>
</reference>
<protein>
    <submittedName>
        <fullName evidence="3">Transcriptional regulator</fullName>
    </submittedName>
</protein>
<evidence type="ECO:0000313" key="1">
    <source>
        <dbReference type="EMBL" id="VDN42988.1"/>
    </source>
</evidence>
<dbReference type="EMBL" id="UYRT01101534">
    <property type="protein sequence ID" value="VDN42988.1"/>
    <property type="molecule type" value="Genomic_DNA"/>
</dbReference>
<gene>
    <name evidence="1" type="ORF">GPUH_LOCUS24550</name>
</gene>
<accession>A0A183EUA9</accession>
<organism evidence="3">
    <name type="scientific">Gongylonema pulchrum</name>
    <dbReference type="NCBI Taxonomy" id="637853"/>
    <lineage>
        <taxon>Eukaryota</taxon>
        <taxon>Metazoa</taxon>
        <taxon>Ecdysozoa</taxon>
        <taxon>Nematoda</taxon>
        <taxon>Chromadorea</taxon>
        <taxon>Rhabditida</taxon>
        <taxon>Spirurina</taxon>
        <taxon>Spiruromorpha</taxon>
        <taxon>Spiruroidea</taxon>
        <taxon>Gongylonematidae</taxon>
        <taxon>Gongylonema</taxon>
    </lineage>
</organism>
<evidence type="ECO:0000313" key="2">
    <source>
        <dbReference type="Proteomes" id="UP000271098"/>
    </source>
</evidence>
<keyword evidence="2" id="KW-1185">Reference proteome</keyword>
<dbReference type="OrthoDB" id="5825638at2759"/>
<reference evidence="1 2" key="2">
    <citation type="submission" date="2018-11" db="EMBL/GenBank/DDBJ databases">
        <authorList>
            <consortium name="Pathogen Informatics"/>
        </authorList>
    </citation>
    <scope>NUCLEOTIDE SEQUENCE [LARGE SCALE GENOMIC DNA]</scope>
</reference>
<proteinExistence type="predicted"/>
<name>A0A183EUA9_9BILA</name>
<dbReference type="WBParaSite" id="GPUH_0002458001-mRNA-1">
    <property type="protein sequence ID" value="GPUH_0002458001-mRNA-1"/>
    <property type="gene ID" value="GPUH_0002458001"/>
</dbReference>
<dbReference type="Proteomes" id="UP000271098">
    <property type="component" value="Unassembled WGS sequence"/>
</dbReference>
<evidence type="ECO:0000313" key="3">
    <source>
        <dbReference type="WBParaSite" id="GPUH_0002458001-mRNA-1"/>
    </source>
</evidence>
<sequence length="40" mass="4545">MPLGATNATRLLENNIHNVFLTISRENNVTELEETMKVCK</sequence>